<name>A0ABR2I300_9PEZI</name>
<organism evidence="1 2">
    <name type="scientific">Apiospora arundinis</name>
    <dbReference type="NCBI Taxonomy" id="335852"/>
    <lineage>
        <taxon>Eukaryota</taxon>
        <taxon>Fungi</taxon>
        <taxon>Dikarya</taxon>
        <taxon>Ascomycota</taxon>
        <taxon>Pezizomycotina</taxon>
        <taxon>Sordariomycetes</taxon>
        <taxon>Xylariomycetidae</taxon>
        <taxon>Amphisphaeriales</taxon>
        <taxon>Apiosporaceae</taxon>
        <taxon>Apiospora</taxon>
    </lineage>
</organism>
<gene>
    <name evidence="1" type="ORF">PGQ11_012633</name>
</gene>
<sequence>MSDISGLETQISSLSLHNGSPTSPDTPPLRRIPRHLRDLIYRHLLTLNQYFHYDPNESYFDTAILGVNHRIQDEALDCLTKTNFWIGFTTDCHLHNWTPQPCWSHCAIPEKCKERIAEEVAIRFIVERNPNTSRKSFIFPYHPSMYMRFIQDISKRAESIWKLDVLASPLKLRYPSAFTKLIEPLYTLRNLRWVWLEGLEGYPTNQRRLMSHMTRTSGTIESAAAIIEWHLKKARQAESGGRYSDALVYYDLGHWLRYGTRSRFARGTPEDNSLRHLKVDLDIVHTRNCHKHIVQLKKTATQRVVARHITRDFLLKHIQSGYSALAFPGLTDDQLCRAHLYNAFALFHYAECLSPYLDQVAFAWFKKYIPGHTPRFGDLYLHAIRSLFFARQADCWEVILAELSRDDLAVCKAIQERHGPQGWRVTECKVPLLDNWRGDPYVWRSWGKDAQLLLKQYRQRHNQNPRDLSGVYADIGIGLYSTQSGQLNVAAIDGDQESLFRRYGVVSNT</sequence>
<dbReference type="EMBL" id="JAPCWZ010000007">
    <property type="protein sequence ID" value="KAK8856721.1"/>
    <property type="molecule type" value="Genomic_DNA"/>
</dbReference>
<accession>A0ABR2I300</accession>
<reference evidence="1 2" key="1">
    <citation type="journal article" date="2024" name="IMA Fungus">
        <title>Apiospora arundinis, a panoply of carbohydrate-active enzymes and secondary metabolites.</title>
        <authorList>
            <person name="Sorensen T."/>
            <person name="Petersen C."/>
            <person name="Muurmann A.T."/>
            <person name="Christiansen J.V."/>
            <person name="Brundto M.L."/>
            <person name="Overgaard C.K."/>
            <person name="Boysen A.T."/>
            <person name="Wollenberg R.D."/>
            <person name="Larsen T.O."/>
            <person name="Sorensen J.L."/>
            <person name="Nielsen K.L."/>
            <person name="Sondergaard T.E."/>
        </authorList>
    </citation>
    <scope>NUCLEOTIDE SEQUENCE [LARGE SCALE GENOMIC DNA]</scope>
    <source>
        <strain evidence="1 2">AAU 773</strain>
    </source>
</reference>
<evidence type="ECO:0000313" key="1">
    <source>
        <dbReference type="EMBL" id="KAK8856721.1"/>
    </source>
</evidence>
<dbReference type="Proteomes" id="UP001390339">
    <property type="component" value="Unassembled WGS sequence"/>
</dbReference>
<protein>
    <submittedName>
        <fullName evidence="1">Uncharacterized protein</fullName>
    </submittedName>
</protein>
<evidence type="ECO:0000313" key="2">
    <source>
        <dbReference type="Proteomes" id="UP001390339"/>
    </source>
</evidence>
<keyword evidence="2" id="KW-1185">Reference proteome</keyword>
<proteinExistence type="predicted"/>
<comment type="caution">
    <text evidence="1">The sequence shown here is derived from an EMBL/GenBank/DDBJ whole genome shotgun (WGS) entry which is preliminary data.</text>
</comment>